<protein>
    <recommendedName>
        <fullName evidence="6">Prokaryotic-type class I peptide chain release factors domain-containing protein</fullName>
    </recommendedName>
</protein>
<evidence type="ECO:0000256" key="4">
    <source>
        <dbReference type="ARBA" id="ARBA00023128"/>
    </source>
</evidence>
<gene>
    <name evidence="7" type="ORF">WICMUC_001066</name>
</gene>
<dbReference type="EMBL" id="JAEUBF010000322">
    <property type="protein sequence ID" value="KAH3679326.1"/>
    <property type="molecule type" value="Genomic_DNA"/>
</dbReference>
<dbReference type="OrthoDB" id="277888at2759"/>
<keyword evidence="3" id="KW-0809">Transit peptide</keyword>
<dbReference type="InterPro" id="IPR045853">
    <property type="entry name" value="Pep_chain_release_fac_I_sf"/>
</dbReference>
<evidence type="ECO:0000256" key="5">
    <source>
        <dbReference type="SAM" id="Coils"/>
    </source>
</evidence>
<evidence type="ECO:0000256" key="2">
    <source>
        <dbReference type="ARBA" id="ARBA00010835"/>
    </source>
</evidence>
<evidence type="ECO:0000256" key="3">
    <source>
        <dbReference type="ARBA" id="ARBA00022946"/>
    </source>
</evidence>
<accession>A0A9P8TI86</accession>
<comment type="subcellular location">
    <subcellularLocation>
        <location evidence="1">Mitochondrion</location>
    </subcellularLocation>
</comment>
<keyword evidence="8" id="KW-1185">Reference proteome</keyword>
<reference evidence="7" key="2">
    <citation type="submission" date="2021-01" db="EMBL/GenBank/DDBJ databases">
        <authorList>
            <person name="Schikora-Tamarit M.A."/>
        </authorList>
    </citation>
    <scope>NUCLEOTIDE SEQUENCE</scope>
    <source>
        <strain evidence="7">CBS6341</strain>
    </source>
</reference>
<feature type="coiled-coil region" evidence="5">
    <location>
        <begin position="123"/>
        <end position="157"/>
    </location>
</feature>
<dbReference type="GO" id="GO:0003747">
    <property type="term" value="F:translation release factor activity"/>
    <property type="evidence" value="ECO:0007669"/>
    <property type="project" value="InterPro"/>
</dbReference>
<evidence type="ECO:0000259" key="6">
    <source>
        <dbReference type="Pfam" id="PF00472"/>
    </source>
</evidence>
<dbReference type="GO" id="GO:0005739">
    <property type="term" value="C:mitochondrion"/>
    <property type="evidence" value="ECO:0007669"/>
    <property type="project" value="UniProtKB-SubCell"/>
</dbReference>
<dbReference type="GO" id="GO:0032543">
    <property type="term" value="P:mitochondrial translation"/>
    <property type="evidence" value="ECO:0007669"/>
    <property type="project" value="UniProtKB-ARBA"/>
</dbReference>
<comment type="caution">
    <text evidence="7">The sequence shown here is derived from an EMBL/GenBank/DDBJ whole genome shotgun (WGS) entry which is preliminary data.</text>
</comment>
<keyword evidence="4" id="KW-0496">Mitochondrion</keyword>
<evidence type="ECO:0000256" key="1">
    <source>
        <dbReference type="ARBA" id="ARBA00004173"/>
    </source>
</evidence>
<name>A0A9P8TI86_9ASCO</name>
<dbReference type="AlphaFoldDB" id="A0A9P8TI86"/>
<reference evidence="7" key="1">
    <citation type="journal article" date="2021" name="Open Biol.">
        <title>Shared evolutionary footprints suggest mitochondrial oxidative damage underlies multiple complex I losses in fungi.</title>
        <authorList>
            <person name="Schikora-Tamarit M.A."/>
            <person name="Marcet-Houben M."/>
            <person name="Nosek J."/>
            <person name="Gabaldon T."/>
        </authorList>
    </citation>
    <scope>NUCLEOTIDE SEQUENCE</scope>
    <source>
        <strain evidence="7">CBS6341</strain>
    </source>
</reference>
<proteinExistence type="inferred from homology"/>
<feature type="domain" description="Prokaryotic-type class I peptide chain release factors" evidence="6">
    <location>
        <begin position="41"/>
        <end position="143"/>
    </location>
</feature>
<dbReference type="InterPro" id="IPR052405">
    <property type="entry name" value="Mito_Transl_Release_Factor"/>
</dbReference>
<dbReference type="PANTHER" id="PTHR46203:SF1">
    <property type="entry name" value="MITOCHONDRIAL TRANSLATION RELEASE FACTOR IN RESCUE"/>
    <property type="match status" value="1"/>
</dbReference>
<dbReference type="SUPFAM" id="SSF75620">
    <property type="entry name" value="Release factor"/>
    <property type="match status" value="1"/>
</dbReference>
<dbReference type="Pfam" id="PF00472">
    <property type="entry name" value="RF-1"/>
    <property type="match status" value="1"/>
</dbReference>
<dbReference type="FunFam" id="3.30.160.20:FF:000065">
    <property type="entry name" value="Peptidyl-tRNA hydrolase domain protein"/>
    <property type="match status" value="1"/>
</dbReference>
<comment type="similarity">
    <text evidence="2">Belongs to the prokaryotic/mitochondrial release factor family.</text>
</comment>
<dbReference type="InterPro" id="IPR000352">
    <property type="entry name" value="Pep_chain_release_fac_I"/>
</dbReference>
<dbReference type="Gene3D" id="3.30.160.20">
    <property type="match status" value="1"/>
</dbReference>
<sequence length="176" mass="20337">MFALMKTFKPSLRAHFSIPLKLFHTSGLEFIKANKLPPRPKVNEDEITEVFLKGGRGPGGQKINKCNSKVQLKHLPTGIVVTCQATRSREQNRKKAREILGMKIEHFYDPENSRKSVLVERKHNIKENKYRKNKKKYEKLEEEKILKDEAKKKEEEDILATLIDPAQQMIKPSGSN</sequence>
<dbReference type="PANTHER" id="PTHR46203">
    <property type="entry name" value="PROBABLE PEPTIDE CHAIN RELEASE FACTOR C12ORF65"/>
    <property type="match status" value="1"/>
</dbReference>
<organism evidence="7 8">
    <name type="scientific">Wickerhamomyces mucosus</name>
    <dbReference type="NCBI Taxonomy" id="1378264"/>
    <lineage>
        <taxon>Eukaryota</taxon>
        <taxon>Fungi</taxon>
        <taxon>Dikarya</taxon>
        <taxon>Ascomycota</taxon>
        <taxon>Saccharomycotina</taxon>
        <taxon>Saccharomycetes</taxon>
        <taxon>Phaffomycetales</taxon>
        <taxon>Wickerhamomycetaceae</taxon>
        <taxon>Wickerhamomyces</taxon>
    </lineage>
</organism>
<evidence type="ECO:0000313" key="8">
    <source>
        <dbReference type="Proteomes" id="UP000769528"/>
    </source>
</evidence>
<keyword evidence="5" id="KW-0175">Coiled coil</keyword>
<dbReference type="Proteomes" id="UP000769528">
    <property type="component" value="Unassembled WGS sequence"/>
</dbReference>
<evidence type="ECO:0000313" key="7">
    <source>
        <dbReference type="EMBL" id="KAH3679326.1"/>
    </source>
</evidence>